<keyword evidence="2" id="KW-1015">Disulfide bond</keyword>
<keyword evidence="1" id="KW-0732">Signal</keyword>
<comment type="caution">
    <text evidence="4">The sequence shown here is derived from an EMBL/GenBank/DDBJ whole genome shotgun (WGS) entry which is preliminary data.</text>
</comment>
<protein>
    <recommendedName>
        <fullName evidence="3">LamG-like jellyroll fold domain-containing protein</fullName>
    </recommendedName>
</protein>
<organism evidence="4 5">
    <name type="scientific">Gimesia maris</name>
    <dbReference type="NCBI Taxonomy" id="122"/>
    <lineage>
        <taxon>Bacteria</taxon>
        <taxon>Pseudomonadati</taxon>
        <taxon>Planctomycetota</taxon>
        <taxon>Planctomycetia</taxon>
        <taxon>Planctomycetales</taxon>
        <taxon>Planctomycetaceae</taxon>
        <taxon>Gimesia</taxon>
    </lineage>
</organism>
<name>A0A3D3R9F3_9PLAN</name>
<dbReference type="Pfam" id="PF13385">
    <property type="entry name" value="Laminin_G_3"/>
    <property type="match status" value="1"/>
</dbReference>
<evidence type="ECO:0000256" key="1">
    <source>
        <dbReference type="ARBA" id="ARBA00022729"/>
    </source>
</evidence>
<dbReference type="InterPro" id="IPR013320">
    <property type="entry name" value="ConA-like_dom_sf"/>
</dbReference>
<evidence type="ECO:0000259" key="3">
    <source>
        <dbReference type="SMART" id="SM00560"/>
    </source>
</evidence>
<evidence type="ECO:0000313" key="5">
    <source>
        <dbReference type="Proteomes" id="UP000263642"/>
    </source>
</evidence>
<dbReference type="AlphaFoldDB" id="A0A3D3R9F3"/>
<evidence type="ECO:0000256" key="2">
    <source>
        <dbReference type="ARBA" id="ARBA00023157"/>
    </source>
</evidence>
<feature type="domain" description="LamG-like jellyroll fold" evidence="3">
    <location>
        <begin position="70"/>
        <end position="209"/>
    </location>
</feature>
<proteinExistence type="predicted"/>
<evidence type="ECO:0000313" key="4">
    <source>
        <dbReference type="EMBL" id="HCO25463.1"/>
    </source>
</evidence>
<dbReference type="Gene3D" id="2.60.120.200">
    <property type="match status" value="1"/>
</dbReference>
<dbReference type="InterPro" id="IPR006558">
    <property type="entry name" value="LamG-like"/>
</dbReference>
<gene>
    <name evidence="4" type="ORF">DIT97_21470</name>
</gene>
<dbReference type="Proteomes" id="UP000263642">
    <property type="component" value="Unassembled WGS sequence"/>
</dbReference>
<dbReference type="SUPFAM" id="SSF49899">
    <property type="entry name" value="Concanavalin A-like lectins/glucanases"/>
    <property type="match status" value="1"/>
</dbReference>
<dbReference type="SMART" id="SM00560">
    <property type="entry name" value="LamGL"/>
    <property type="match status" value="1"/>
</dbReference>
<reference evidence="4 5" key="1">
    <citation type="journal article" date="2018" name="Nat. Biotechnol.">
        <title>A standardized bacterial taxonomy based on genome phylogeny substantially revises the tree of life.</title>
        <authorList>
            <person name="Parks D.H."/>
            <person name="Chuvochina M."/>
            <person name="Waite D.W."/>
            <person name="Rinke C."/>
            <person name="Skarshewski A."/>
            <person name="Chaumeil P.A."/>
            <person name="Hugenholtz P."/>
        </authorList>
    </citation>
    <scope>NUCLEOTIDE SEQUENCE [LARGE SCALE GENOMIC DNA]</scope>
    <source>
        <strain evidence="4">UBA9375</strain>
    </source>
</reference>
<accession>A0A3D3R9F3</accession>
<dbReference type="EMBL" id="DQAY01000129">
    <property type="protein sequence ID" value="HCO25463.1"/>
    <property type="molecule type" value="Genomic_DNA"/>
</dbReference>
<sequence>MFCLVVSPEGNWKMSVRPLFLMLLIFLPVHFTLLPVQGEVNFKAEAGKSSLEFQGKGQVIIPKLRYDGDHPITLEAWAKPEPRDDNFIRASVVANLQLAGVGIHYSGGHWMVHFNEGRKSNAGYASVVSDAEAEHDKPVHLAAVFDGKNVLLFVNGKKQESVNETTLKHVASPHDFMIGADPNGTGLPHQFFKGAIDEVRISKVARYSEDFEPAHRFKPDKDTLVLYHFDEGTGNVAHDESGNQYDGKIKNAAWVKQIIPEP</sequence>